<dbReference type="EMBL" id="CP001018">
    <property type="protein sequence ID" value="ACB97423.1"/>
    <property type="molecule type" value="Genomic_DNA"/>
</dbReference>
<dbReference type="CAZy" id="GT4">
    <property type="family name" value="Glycosyltransferase Family 4"/>
</dbReference>
<dbReference type="InterPro" id="IPR001296">
    <property type="entry name" value="Glyco_trans_1"/>
</dbReference>
<keyword evidence="1 3" id="KW-0808">Transferase</keyword>
<dbReference type="RefSeq" id="WP_012382812.1">
    <property type="nucleotide sequence ID" value="NC_010578.1"/>
</dbReference>
<evidence type="ECO:0000256" key="1">
    <source>
        <dbReference type="ARBA" id="ARBA00022679"/>
    </source>
</evidence>
<dbReference type="GO" id="GO:0016757">
    <property type="term" value="F:glycosyltransferase activity"/>
    <property type="evidence" value="ECO:0007669"/>
    <property type="project" value="InterPro"/>
</dbReference>
<dbReference type="KEGG" id="bid:Bind_3895"/>
<protein>
    <submittedName>
        <fullName evidence="3">Glycosyl transferase group 1</fullName>
    </submittedName>
</protein>
<dbReference type="CDD" id="cd03801">
    <property type="entry name" value="GT4_PimA-like"/>
    <property type="match status" value="1"/>
</dbReference>
<geneLocation type="plasmid" evidence="3 4">
    <name>pBIND02</name>
</geneLocation>
<dbReference type="eggNOG" id="COG0438">
    <property type="taxonomic scope" value="Bacteria"/>
</dbReference>
<keyword evidence="4" id="KW-1185">Reference proteome</keyword>
<evidence type="ECO:0000259" key="2">
    <source>
        <dbReference type="Pfam" id="PF00534"/>
    </source>
</evidence>
<sequence length="458" mass="51289">MAQNPTFAFVTIGSGSYLGSTIRDLTLAHSLYKRGFKVVIYWMLEHNPDLVINGIEQRILCYGTRYQFKQPSEFLDRIVGPLLSFFPKGWRTNIVQNIPGFVDRLLQNLMRSLYTESDPDPSLVKRLLKYVELDGVTHLMMSFGSISPLALEVKKLCKVPLDYLVTFQGDEQFADFAAKAGLLQNYRRRLDEAVRNSGWPAIAISRDYLQRLVTELGLDPNCFRVIYNGIDLPKQEQRLPFSILKTAFPKVRQDDAQDGAIVTFIGRQESEKGIDLLLYAAKLLAVRGVHLQLVICGSTAKGRSYQKVINDLTSHLKLVINHSGAVSFEVRDALYAHSRCIVYPSVDREAFGLVVAEAMSQGTPVLVPDIGGVTEVIQHGNIAGGLTFKTWDSADLARQLERLLKDDDLHAELAANTRALAARFSAEHMANNILEHLNLSLNRRFGEEYGSTSRVRAS</sequence>
<dbReference type="HOGENOM" id="CLU_606428_0_0_5"/>
<dbReference type="GO" id="GO:0009103">
    <property type="term" value="P:lipopolysaccharide biosynthetic process"/>
    <property type="evidence" value="ECO:0007669"/>
    <property type="project" value="TreeGrafter"/>
</dbReference>
<accession>B2ILM3</accession>
<dbReference type="PANTHER" id="PTHR46401:SF2">
    <property type="entry name" value="GLYCOSYLTRANSFERASE WBBK-RELATED"/>
    <property type="match status" value="1"/>
</dbReference>
<dbReference type="SUPFAM" id="SSF53756">
    <property type="entry name" value="UDP-Glycosyltransferase/glycogen phosphorylase"/>
    <property type="match status" value="1"/>
</dbReference>
<proteinExistence type="predicted"/>
<evidence type="ECO:0000313" key="3">
    <source>
        <dbReference type="EMBL" id="ACB97423.1"/>
    </source>
</evidence>
<reference evidence="3 4" key="1">
    <citation type="submission" date="2008-03" db="EMBL/GenBank/DDBJ databases">
        <title>Complete sequence of plasmid2 of Beijerinckia indica subsp. indica ATCC 9039.</title>
        <authorList>
            <consortium name="US DOE Joint Genome Institute"/>
            <person name="Copeland A."/>
            <person name="Lucas S."/>
            <person name="Lapidus A."/>
            <person name="Glavina del Rio T."/>
            <person name="Dalin E."/>
            <person name="Tice H."/>
            <person name="Bruce D."/>
            <person name="Goodwin L."/>
            <person name="Pitluck S."/>
            <person name="LaButti K."/>
            <person name="Schmutz J."/>
            <person name="Larimer F."/>
            <person name="Land M."/>
            <person name="Hauser L."/>
            <person name="Kyrpides N."/>
            <person name="Ivanova N."/>
            <person name="Dunfield P.F."/>
            <person name="Dedysh S.N."/>
            <person name="Liesack W."/>
            <person name="Saw J.H."/>
            <person name="Alam M."/>
            <person name="Chen Y."/>
            <person name="Murrell J.C."/>
            <person name="Richardson P."/>
        </authorList>
    </citation>
    <scope>NUCLEOTIDE SEQUENCE [LARGE SCALE GENOMIC DNA]</scope>
    <source>
        <strain evidence="4">ATCC 9039 / DSM 1715 / NCIMB 8712</strain>
        <plasmid evidence="3 4">pBIND02</plasmid>
    </source>
</reference>
<dbReference type="PANTHER" id="PTHR46401">
    <property type="entry name" value="GLYCOSYLTRANSFERASE WBBK-RELATED"/>
    <property type="match status" value="1"/>
</dbReference>
<evidence type="ECO:0000313" key="4">
    <source>
        <dbReference type="Proteomes" id="UP000001695"/>
    </source>
</evidence>
<name>B2ILM3_BEII9</name>
<dbReference type="Gene3D" id="3.40.50.2000">
    <property type="entry name" value="Glycogen Phosphorylase B"/>
    <property type="match status" value="2"/>
</dbReference>
<dbReference type="AlphaFoldDB" id="B2ILM3"/>
<dbReference type="Pfam" id="PF00534">
    <property type="entry name" value="Glycos_transf_1"/>
    <property type="match status" value="1"/>
</dbReference>
<dbReference type="OrthoDB" id="9807414at2"/>
<keyword evidence="3" id="KW-0614">Plasmid</keyword>
<dbReference type="Proteomes" id="UP000001695">
    <property type="component" value="Plasmid pBIND02"/>
</dbReference>
<gene>
    <name evidence="3" type="ordered locus">Bind_3895</name>
</gene>
<organism evidence="3 4">
    <name type="scientific">Beijerinckia indica subsp. indica (strain ATCC 9039 / DSM 1715 / NCIMB 8712)</name>
    <dbReference type="NCBI Taxonomy" id="395963"/>
    <lineage>
        <taxon>Bacteria</taxon>
        <taxon>Pseudomonadati</taxon>
        <taxon>Pseudomonadota</taxon>
        <taxon>Alphaproteobacteria</taxon>
        <taxon>Hyphomicrobiales</taxon>
        <taxon>Beijerinckiaceae</taxon>
        <taxon>Beijerinckia</taxon>
    </lineage>
</organism>
<feature type="domain" description="Glycosyl transferase family 1" evidence="2">
    <location>
        <begin position="257"/>
        <end position="418"/>
    </location>
</feature>